<sequence length="129" mass="14775">MTTKHIGIFGLPIRDGQTFTLFADYETGIPGAWPRTVRVAVRGRAWTVARVWFVDPMESRIHGARHSAVNEDEALLEAWREIESLIREGYSLSPESWDLRLRRDDAEFPVWLEDEYGDEEDGDEDGAPV</sequence>
<organism evidence="1 2">
    <name type="scientific">Kitasatospora paracochleata</name>
    <dbReference type="NCBI Taxonomy" id="58354"/>
    <lineage>
        <taxon>Bacteria</taxon>
        <taxon>Bacillati</taxon>
        <taxon>Actinomycetota</taxon>
        <taxon>Actinomycetes</taxon>
        <taxon>Kitasatosporales</taxon>
        <taxon>Streptomycetaceae</taxon>
        <taxon>Kitasatospora</taxon>
    </lineage>
</organism>
<name>A0ABT1IU61_9ACTN</name>
<dbReference type="EMBL" id="JAMZDX010000002">
    <property type="protein sequence ID" value="MCP2308672.1"/>
    <property type="molecule type" value="Genomic_DNA"/>
</dbReference>
<keyword evidence="2" id="KW-1185">Reference proteome</keyword>
<dbReference type="Proteomes" id="UP001206483">
    <property type="component" value="Unassembled WGS sequence"/>
</dbReference>
<protein>
    <submittedName>
        <fullName evidence="1">Uncharacterized protein</fullName>
    </submittedName>
</protein>
<evidence type="ECO:0000313" key="1">
    <source>
        <dbReference type="EMBL" id="MCP2308672.1"/>
    </source>
</evidence>
<gene>
    <name evidence="1" type="ORF">FHR36_001796</name>
</gene>
<proteinExistence type="predicted"/>
<dbReference type="RefSeq" id="WP_253795481.1">
    <property type="nucleotide sequence ID" value="NZ_BAAAUB010000066.1"/>
</dbReference>
<evidence type="ECO:0000313" key="2">
    <source>
        <dbReference type="Proteomes" id="UP001206483"/>
    </source>
</evidence>
<reference evidence="1 2" key="1">
    <citation type="submission" date="2022-06" db="EMBL/GenBank/DDBJ databases">
        <title>Sequencing the genomes of 1000 actinobacteria strains.</title>
        <authorList>
            <person name="Klenk H.-P."/>
        </authorList>
    </citation>
    <scope>NUCLEOTIDE SEQUENCE [LARGE SCALE GENOMIC DNA]</scope>
    <source>
        <strain evidence="1 2">DSM 41656</strain>
    </source>
</reference>
<accession>A0ABT1IU61</accession>
<comment type="caution">
    <text evidence="1">The sequence shown here is derived from an EMBL/GenBank/DDBJ whole genome shotgun (WGS) entry which is preliminary data.</text>
</comment>